<proteinExistence type="predicted"/>
<dbReference type="EMBL" id="OZ019900">
    <property type="protein sequence ID" value="CAK9233344.1"/>
    <property type="molecule type" value="Genomic_DNA"/>
</dbReference>
<accession>A0ABP0UYL9</accession>
<reference evidence="1" key="1">
    <citation type="submission" date="2024-02" db="EMBL/GenBank/DDBJ databases">
        <authorList>
            <consortium name="ELIXIR-Norway"/>
            <consortium name="Elixir Norway"/>
        </authorList>
    </citation>
    <scope>NUCLEOTIDE SEQUENCE</scope>
</reference>
<name>A0ABP0UYL9_9BRYO</name>
<evidence type="ECO:0000313" key="1">
    <source>
        <dbReference type="EMBL" id="CAK9233344.1"/>
    </source>
</evidence>
<keyword evidence="2" id="KW-1185">Reference proteome</keyword>
<sequence>MECLAEGLMDRQQHAAEHTEQDFGLDGRQLGPSWKVAAMFMLISIAINFLPRWRLLEAEPMKTNMVPAASGGLLQVRQIQPTLVFRLYHTSEIRSNRSIPLLSEFAETIEMASSRHLMGAPQPTWSVDGGMPLSSRDEV</sequence>
<evidence type="ECO:0000313" key="2">
    <source>
        <dbReference type="Proteomes" id="UP001497512"/>
    </source>
</evidence>
<protein>
    <submittedName>
        <fullName evidence="1">Uncharacterized protein</fullName>
    </submittedName>
</protein>
<organism evidence="1 2">
    <name type="scientific">Sphagnum troendelagicum</name>
    <dbReference type="NCBI Taxonomy" id="128251"/>
    <lineage>
        <taxon>Eukaryota</taxon>
        <taxon>Viridiplantae</taxon>
        <taxon>Streptophyta</taxon>
        <taxon>Embryophyta</taxon>
        <taxon>Bryophyta</taxon>
        <taxon>Sphagnophytina</taxon>
        <taxon>Sphagnopsida</taxon>
        <taxon>Sphagnales</taxon>
        <taxon>Sphagnaceae</taxon>
        <taxon>Sphagnum</taxon>
    </lineage>
</organism>
<dbReference type="Proteomes" id="UP001497512">
    <property type="component" value="Chromosome 8"/>
</dbReference>
<gene>
    <name evidence="1" type="ORF">CSSPTR1EN2_LOCUS21439</name>
</gene>